<dbReference type="GO" id="GO:0022857">
    <property type="term" value="F:transmembrane transporter activity"/>
    <property type="evidence" value="ECO:0007669"/>
    <property type="project" value="InterPro"/>
</dbReference>
<comment type="caution">
    <text evidence="9">The sequence shown here is derived from an EMBL/GenBank/DDBJ whole genome shotgun (WGS) entry which is preliminary data.</text>
</comment>
<accession>A0AA36GR48</accession>
<evidence type="ECO:0000256" key="7">
    <source>
        <dbReference type="SAM" id="Phobius"/>
    </source>
</evidence>
<dbReference type="CDD" id="cd17328">
    <property type="entry name" value="MFS_spinster_like"/>
    <property type="match status" value="1"/>
</dbReference>
<dbReference type="Pfam" id="PF07690">
    <property type="entry name" value="MFS_1"/>
    <property type="match status" value="1"/>
</dbReference>
<gene>
    <name evidence="9" type="ORF">CYNAS_LOCUS8711</name>
</gene>
<comment type="subcellular location">
    <subcellularLocation>
        <location evidence="1">Membrane</location>
        <topology evidence="1">Multi-pass membrane protein</topology>
    </subcellularLocation>
</comment>
<feature type="transmembrane region" description="Helical" evidence="7">
    <location>
        <begin position="220"/>
        <end position="241"/>
    </location>
</feature>
<comment type="similarity">
    <text evidence="6">Belongs to the major facilitator superfamily. Spinster (TC 2.A.1.49) family.</text>
</comment>
<evidence type="ECO:0000256" key="1">
    <source>
        <dbReference type="ARBA" id="ARBA00004141"/>
    </source>
</evidence>
<evidence type="ECO:0000256" key="2">
    <source>
        <dbReference type="ARBA" id="ARBA00022448"/>
    </source>
</evidence>
<evidence type="ECO:0000256" key="5">
    <source>
        <dbReference type="ARBA" id="ARBA00023136"/>
    </source>
</evidence>
<feature type="transmembrane region" description="Helical" evidence="7">
    <location>
        <begin position="178"/>
        <end position="199"/>
    </location>
</feature>
<keyword evidence="4 7" id="KW-1133">Transmembrane helix</keyword>
<reference evidence="9" key="1">
    <citation type="submission" date="2023-07" db="EMBL/GenBank/DDBJ databases">
        <authorList>
            <consortium name="CYATHOMIX"/>
        </authorList>
    </citation>
    <scope>NUCLEOTIDE SEQUENCE</scope>
    <source>
        <strain evidence="9">N/A</strain>
    </source>
</reference>
<name>A0AA36GR48_CYLNA</name>
<keyword evidence="5 7" id="KW-0472">Membrane</keyword>
<keyword evidence="8" id="KW-0732">Signal</keyword>
<feature type="transmembrane region" description="Helical" evidence="7">
    <location>
        <begin position="39"/>
        <end position="58"/>
    </location>
</feature>
<dbReference type="PANTHER" id="PTHR23505">
    <property type="entry name" value="SPINSTER"/>
    <property type="match status" value="1"/>
</dbReference>
<evidence type="ECO:0000256" key="6">
    <source>
        <dbReference type="ARBA" id="ARBA00024338"/>
    </source>
</evidence>
<dbReference type="InterPro" id="IPR011701">
    <property type="entry name" value="MFS"/>
</dbReference>
<dbReference type="InterPro" id="IPR036259">
    <property type="entry name" value="MFS_trans_sf"/>
</dbReference>
<evidence type="ECO:0000256" key="4">
    <source>
        <dbReference type="ARBA" id="ARBA00022989"/>
    </source>
</evidence>
<evidence type="ECO:0000313" key="10">
    <source>
        <dbReference type="Proteomes" id="UP001176961"/>
    </source>
</evidence>
<feature type="transmembrane region" description="Helical" evidence="7">
    <location>
        <begin position="247"/>
        <end position="270"/>
    </location>
</feature>
<dbReference type="Proteomes" id="UP001176961">
    <property type="component" value="Unassembled WGS sequence"/>
</dbReference>
<feature type="transmembrane region" description="Helical" evidence="7">
    <location>
        <begin position="127"/>
        <end position="148"/>
    </location>
</feature>
<dbReference type="EMBL" id="CATQJL010000223">
    <property type="protein sequence ID" value="CAJ0596728.1"/>
    <property type="molecule type" value="Genomic_DNA"/>
</dbReference>
<dbReference type="PANTHER" id="PTHR23505:SF79">
    <property type="entry name" value="PROTEIN SPINSTER"/>
    <property type="match status" value="1"/>
</dbReference>
<dbReference type="Gene3D" id="1.20.1250.20">
    <property type="entry name" value="MFS general substrate transporter like domains"/>
    <property type="match status" value="1"/>
</dbReference>
<keyword evidence="3 7" id="KW-0812">Transmembrane</keyword>
<dbReference type="GO" id="GO:0016020">
    <property type="term" value="C:membrane"/>
    <property type="evidence" value="ECO:0007669"/>
    <property type="project" value="UniProtKB-SubCell"/>
</dbReference>
<protein>
    <recommendedName>
        <fullName evidence="11">Major facilitator superfamily (MFS) profile domain-containing protein</fullName>
    </recommendedName>
</protein>
<feature type="transmembrane region" description="Helical" evidence="7">
    <location>
        <begin position="6"/>
        <end position="27"/>
    </location>
</feature>
<keyword evidence="10" id="KW-1185">Reference proteome</keyword>
<evidence type="ECO:0000256" key="8">
    <source>
        <dbReference type="SAM" id="SignalP"/>
    </source>
</evidence>
<dbReference type="AlphaFoldDB" id="A0AA36GR48"/>
<evidence type="ECO:0000256" key="3">
    <source>
        <dbReference type="ARBA" id="ARBA00022692"/>
    </source>
</evidence>
<feature type="signal peptide" evidence="8">
    <location>
        <begin position="1"/>
        <end position="15"/>
    </location>
</feature>
<feature type="transmembrane region" description="Helical" evidence="7">
    <location>
        <begin position="70"/>
        <end position="90"/>
    </location>
</feature>
<dbReference type="SUPFAM" id="SSF103473">
    <property type="entry name" value="MFS general substrate transporter"/>
    <property type="match status" value="1"/>
</dbReference>
<feature type="chain" id="PRO_5041416435" description="Major facilitator superfamily (MFS) profile domain-containing protein" evidence="8">
    <location>
        <begin position="16"/>
        <end position="329"/>
    </location>
</feature>
<proteinExistence type="inferred from homology"/>
<evidence type="ECO:0008006" key="11">
    <source>
        <dbReference type="Google" id="ProtNLM"/>
    </source>
</evidence>
<sequence length="329" mass="36064">MFWLFVFSRFVVSLGQTCFTVVVPCVIADMFAGASRSCMYMLFYFAIPIGSGLGHIIGGKVAAVTGHWTWGVRITFVLGVICISLIIFFVDEPKRGAAEEEQGQLLTTLAATNYCEDLKSLSTNFTYIFATAAYTAFVFALGAVSWWAKEIIVHREAHTMGLNYTHLLPPGRKSMIDAIFGAITLTGGIVGIALGSVLSMLLRYGVGPSKCVQTERSDSIICGIGSFLAAPLVYFLLYLIPIDMVDAWITLFFTTTAMCLCWPLVVDLLVDIIIPSRRCVAVSWQTLISHAFGDAHSTYIIGMVSKCEVNGSRMSARISYREKPPLITH</sequence>
<organism evidence="9 10">
    <name type="scientific">Cylicocyclus nassatus</name>
    <name type="common">Nematode worm</name>
    <dbReference type="NCBI Taxonomy" id="53992"/>
    <lineage>
        <taxon>Eukaryota</taxon>
        <taxon>Metazoa</taxon>
        <taxon>Ecdysozoa</taxon>
        <taxon>Nematoda</taxon>
        <taxon>Chromadorea</taxon>
        <taxon>Rhabditida</taxon>
        <taxon>Rhabditina</taxon>
        <taxon>Rhabditomorpha</taxon>
        <taxon>Strongyloidea</taxon>
        <taxon>Strongylidae</taxon>
        <taxon>Cylicocyclus</taxon>
    </lineage>
</organism>
<dbReference type="InterPro" id="IPR044770">
    <property type="entry name" value="MFS_spinster-like"/>
</dbReference>
<evidence type="ECO:0000313" key="9">
    <source>
        <dbReference type="EMBL" id="CAJ0596728.1"/>
    </source>
</evidence>
<keyword evidence="2" id="KW-0813">Transport</keyword>